<dbReference type="GO" id="GO:0005829">
    <property type="term" value="C:cytosol"/>
    <property type="evidence" value="ECO:0007669"/>
    <property type="project" value="TreeGrafter"/>
</dbReference>
<proteinExistence type="predicted"/>
<gene>
    <name evidence="3" type="ORF">CVT23_13385</name>
</gene>
<dbReference type="InterPro" id="IPR029069">
    <property type="entry name" value="HotDog_dom_sf"/>
</dbReference>
<evidence type="ECO:0000313" key="3">
    <source>
        <dbReference type="EMBL" id="PJK29194.1"/>
    </source>
</evidence>
<dbReference type="InterPro" id="IPR006683">
    <property type="entry name" value="Thioestr_dom"/>
</dbReference>
<evidence type="ECO:0000313" key="4">
    <source>
        <dbReference type="Proteomes" id="UP000229498"/>
    </source>
</evidence>
<dbReference type="AlphaFoldDB" id="A0A2M9G0I9"/>
<feature type="domain" description="Thioesterase" evidence="2">
    <location>
        <begin position="48"/>
        <end position="123"/>
    </location>
</feature>
<dbReference type="SUPFAM" id="SSF54637">
    <property type="entry name" value="Thioesterase/thiol ester dehydrase-isomerase"/>
    <property type="match status" value="1"/>
</dbReference>
<organism evidence="3 4">
    <name type="scientific">Minwuia thermotolerans</name>
    <dbReference type="NCBI Taxonomy" id="2056226"/>
    <lineage>
        <taxon>Bacteria</taxon>
        <taxon>Pseudomonadati</taxon>
        <taxon>Pseudomonadota</taxon>
        <taxon>Alphaproteobacteria</taxon>
        <taxon>Minwuiales</taxon>
        <taxon>Minwuiaceae</taxon>
        <taxon>Minwuia</taxon>
    </lineage>
</organism>
<dbReference type="CDD" id="cd03443">
    <property type="entry name" value="PaaI_thioesterase"/>
    <property type="match status" value="1"/>
</dbReference>
<reference evidence="3 4" key="1">
    <citation type="submission" date="2017-11" db="EMBL/GenBank/DDBJ databases">
        <title>Draft genome sequence of Rhizobiales bacterium SY3-13.</title>
        <authorList>
            <person name="Sun C."/>
        </authorList>
    </citation>
    <scope>NUCLEOTIDE SEQUENCE [LARGE SCALE GENOMIC DNA]</scope>
    <source>
        <strain evidence="3 4">SY3-13</strain>
    </source>
</reference>
<accession>A0A2M9G0I9</accession>
<evidence type="ECO:0000256" key="1">
    <source>
        <dbReference type="ARBA" id="ARBA00022801"/>
    </source>
</evidence>
<name>A0A2M9G0I9_9PROT</name>
<comment type="caution">
    <text evidence="3">The sequence shown here is derived from an EMBL/GenBank/DDBJ whole genome shotgun (WGS) entry which is preliminary data.</text>
</comment>
<dbReference type="EMBL" id="PHIG01000036">
    <property type="protein sequence ID" value="PJK29194.1"/>
    <property type="molecule type" value="Genomic_DNA"/>
</dbReference>
<dbReference type="NCBIfam" id="TIGR00369">
    <property type="entry name" value="unchar_dom_1"/>
    <property type="match status" value="1"/>
</dbReference>
<dbReference type="InterPro" id="IPR003736">
    <property type="entry name" value="PAAI_dom"/>
</dbReference>
<sequence length="137" mass="14895">MSDELRRMVSERMTPFGALLGIEFITVEPDLVEAEMLVKPEFCTNPAIMHGGAVMALADNVGAVATVINLPPDTTTTTLESKTNFIAAVPVNQKALARCVPVHKGRTTMVWTTTITREDGRKAAVVTQTQMVLPKRD</sequence>
<protein>
    <submittedName>
        <fullName evidence="3">Phenylacetic acid degradation protein</fullName>
    </submittedName>
</protein>
<evidence type="ECO:0000259" key="2">
    <source>
        <dbReference type="Pfam" id="PF03061"/>
    </source>
</evidence>
<dbReference type="PANTHER" id="PTHR43240:SF8">
    <property type="entry name" value="PHENYLACETIC ACID DEGRADATION-RELATED PROTEIN"/>
    <property type="match status" value="1"/>
</dbReference>
<dbReference type="Gene3D" id="3.10.129.10">
    <property type="entry name" value="Hotdog Thioesterase"/>
    <property type="match status" value="1"/>
</dbReference>
<dbReference type="GO" id="GO:0061522">
    <property type="term" value="F:1,4-dihydroxy-2-naphthoyl-CoA thioesterase activity"/>
    <property type="evidence" value="ECO:0007669"/>
    <property type="project" value="TreeGrafter"/>
</dbReference>
<keyword evidence="1" id="KW-0378">Hydrolase</keyword>
<dbReference type="RefSeq" id="WP_109792862.1">
    <property type="nucleotide sequence ID" value="NZ_PHIG01000036.1"/>
</dbReference>
<keyword evidence="4" id="KW-1185">Reference proteome</keyword>
<dbReference type="Proteomes" id="UP000229498">
    <property type="component" value="Unassembled WGS sequence"/>
</dbReference>
<dbReference type="PANTHER" id="PTHR43240">
    <property type="entry name" value="1,4-DIHYDROXY-2-NAPHTHOYL-COA THIOESTERASE 1"/>
    <property type="match status" value="1"/>
</dbReference>
<dbReference type="Pfam" id="PF03061">
    <property type="entry name" value="4HBT"/>
    <property type="match status" value="1"/>
</dbReference>
<dbReference type="OrthoDB" id="9813282at2"/>